<keyword evidence="2" id="KW-1185">Reference proteome</keyword>
<comment type="caution">
    <text evidence="1">The sequence shown here is derived from an EMBL/GenBank/DDBJ whole genome shotgun (WGS) entry which is preliminary data.</text>
</comment>
<gene>
    <name evidence="1" type="ORF">EAF07_06020</name>
</gene>
<protein>
    <submittedName>
        <fullName evidence="1">Uncharacterized protein</fullName>
    </submittedName>
</protein>
<dbReference type="RefSeq" id="WP_121835655.1">
    <property type="nucleotide sequence ID" value="NZ_CP163513.1"/>
</dbReference>
<accession>A0A3L9DQA7</accession>
<dbReference type="AlphaFoldDB" id="A0A3L9DQA7"/>
<sequence length="79" mass="9332">MNKRQRKKMLSKAFTEAFSKAYDESFKYNRAEHVNVFLFRDGNSVCIKSMVVGPYEFEEYMPDYAELTVEGVLVYSRKL</sequence>
<dbReference type="EMBL" id="RCVM01000010">
    <property type="protein sequence ID" value="RLY03095.1"/>
    <property type="molecule type" value="Genomic_DNA"/>
</dbReference>
<proteinExistence type="predicted"/>
<organism evidence="1 2">
    <name type="scientific">Streptococcus hillyeri</name>
    <dbReference type="NCBI Taxonomy" id="2282420"/>
    <lineage>
        <taxon>Bacteria</taxon>
        <taxon>Bacillati</taxon>
        <taxon>Bacillota</taxon>
        <taxon>Bacilli</taxon>
        <taxon>Lactobacillales</taxon>
        <taxon>Streptococcaceae</taxon>
        <taxon>Streptococcus</taxon>
    </lineage>
</organism>
<name>A0A3L9DQA7_9STRE</name>
<reference evidence="1 2" key="1">
    <citation type="submission" date="2018-10" db="EMBL/GenBank/DDBJ databases">
        <title>Streptococcus hillyeri sp. nov., isolated from equine tracheal sample.</title>
        <authorList>
            <person name="Macfadyen A.C."/>
            <person name="Waller A."/>
            <person name="Paterson G.K."/>
        </authorList>
    </citation>
    <scope>NUCLEOTIDE SEQUENCE [LARGE SCALE GENOMIC DNA]</scope>
    <source>
        <strain evidence="1 2">28462</strain>
    </source>
</reference>
<evidence type="ECO:0000313" key="2">
    <source>
        <dbReference type="Proteomes" id="UP000279194"/>
    </source>
</evidence>
<evidence type="ECO:0000313" key="1">
    <source>
        <dbReference type="EMBL" id="RLY03095.1"/>
    </source>
</evidence>
<dbReference type="OrthoDB" id="9961039at2"/>
<dbReference type="Proteomes" id="UP000279194">
    <property type="component" value="Unassembled WGS sequence"/>
</dbReference>